<dbReference type="EMBL" id="MWAK01000060">
    <property type="protein sequence ID" value="OPZ92893.1"/>
    <property type="molecule type" value="Genomic_DNA"/>
</dbReference>
<keyword evidence="1 4" id="KW-0378">Hydrolase</keyword>
<dbReference type="GO" id="GO:0008477">
    <property type="term" value="F:purine nucleosidase activity"/>
    <property type="evidence" value="ECO:0007669"/>
    <property type="project" value="TreeGrafter"/>
</dbReference>
<feature type="domain" description="Inosine/uridine-preferring nucleoside hydrolase" evidence="3">
    <location>
        <begin position="9"/>
        <end position="269"/>
    </location>
</feature>
<gene>
    <name evidence="4" type="primary">rihA</name>
    <name evidence="4" type="ORF">BWY73_00588</name>
</gene>
<evidence type="ECO:0000256" key="2">
    <source>
        <dbReference type="ARBA" id="ARBA00023295"/>
    </source>
</evidence>
<dbReference type="InterPro" id="IPR001910">
    <property type="entry name" value="Inosine/uridine_hydrolase_dom"/>
</dbReference>
<organism evidence="4">
    <name type="scientific">candidate division TA06 bacterium ADurb.Bin417</name>
    <dbReference type="NCBI Taxonomy" id="1852828"/>
    <lineage>
        <taxon>Bacteria</taxon>
        <taxon>Bacteria division TA06</taxon>
    </lineage>
</organism>
<dbReference type="Gene3D" id="3.90.245.10">
    <property type="entry name" value="Ribonucleoside hydrolase-like"/>
    <property type="match status" value="1"/>
</dbReference>
<dbReference type="InterPro" id="IPR023186">
    <property type="entry name" value="IUNH"/>
</dbReference>
<evidence type="ECO:0000256" key="1">
    <source>
        <dbReference type="ARBA" id="ARBA00022801"/>
    </source>
</evidence>
<sequence>MADERPIPVILDTDIGGDIDDTWALAMMLRSPELDVRLIVTDTGDTTYRARIVAKLLEIAGRTDIPIGLGLPQASDGPRERQAAWVAGYDLRRYSGPVLADGVGALIETIRCSPRPVTLVCIGPVPNIGAALRREPRIAENCRFVGMLGCFRRSHGGAPRVIAEYNVVQDVPASQAVFAAPWPMTITPLDTCGLVRLSGDRYRAVCDCPDPLVRAVVENYRVWLASRGNYSYASETESSFLYDTVAVHLAFNTQFLAMEQLGARVDERGFTLEAGGGRPVLAALDWTDLEGYENFLVDRLTNRGKS</sequence>
<dbReference type="SUPFAM" id="SSF53590">
    <property type="entry name" value="Nucleoside hydrolase"/>
    <property type="match status" value="1"/>
</dbReference>
<dbReference type="Pfam" id="PF01156">
    <property type="entry name" value="IU_nuc_hydro"/>
    <property type="match status" value="1"/>
</dbReference>
<dbReference type="EC" id="3.2.-.-" evidence="4"/>
<protein>
    <submittedName>
        <fullName evidence="4">Pyrimidine-specific ribonucleoside hydrolase RihA</fullName>
        <ecNumber evidence="4">3.2.-.-</ecNumber>
    </submittedName>
</protein>
<dbReference type="GO" id="GO:0006152">
    <property type="term" value="P:purine nucleoside catabolic process"/>
    <property type="evidence" value="ECO:0007669"/>
    <property type="project" value="TreeGrafter"/>
</dbReference>
<dbReference type="GO" id="GO:0005829">
    <property type="term" value="C:cytosol"/>
    <property type="evidence" value="ECO:0007669"/>
    <property type="project" value="TreeGrafter"/>
</dbReference>
<keyword evidence="2 4" id="KW-0326">Glycosidase</keyword>
<proteinExistence type="predicted"/>
<evidence type="ECO:0000259" key="3">
    <source>
        <dbReference type="Pfam" id="PF01156"/>
    </source>
</evidence>
<name>A0A1V5MI38_UNCT6</name>
<comment type="caution">
    <text evidence="4">The sequence shown here is derived from an EMBL/GenBank/DDBJ whole genome shotgun (WGS) entry which is preliminary data.</text>
</comment>
<accession>A0A1V5MI38</accession>
<reference evidence="4" key="1">
    <citation type="submission" date="2017-02" db="EMBL/GenBank/DDBJ databases">
        <title>Delving into the versatile metabolic prowess of the omnipresent phylum Bacteroidetes.</title>
        <authorList>
            <person name="Nobu M.K."/>
            <person name="Mei R."/>
            <person name="Narihiro T."/>
            <person name="Kuroda K."/>
            <person name="Liu W.-T."/>
        </authorList>
    </citation>
    <scope>NUCLEOTIDE SEQUENCE</scope>
    <source>
        <strain evidence="4">ADurb.Bin417</strain>
    </source>
</reference>
<dbReference type="AlphaFoldDB" id="A0A1V5MI38"/>
<dbReference type="Proteomes" id="UP000485484">
    <property type="component" value="Unassembled WGS sequence"/>
</dbReference>
<dbReference type="PANTHER" id="PTHR12304">
    <property type="entry name" value="INOSINE-URIDINE PREFERRING NUCLEOSIDE HYDROLASE"/>
    <property type="match status" value="1"/>
</dbReference>
<dbReference type="InterPro" id="IPR036452">
    <property type="entry name" value="Ribo_hydro-like"/>
</dbReference>
<dbReference type="PANTHER" id="PTHR12304:SF4">
    <property type="entry name" value="URIDINE NUCLEOSIDASE"/>
    <property type="match status" value="1"/>
</dbReference>
<evidence type="ECO:0000313" key="4">
    <source>
        <dbReference type="EMBL" id="OPZ92893.1"/>
    </source>
</evidence>